<dbReference type="InterPro" id="IPR001223">
    <property type="entry name" value="Glyco_hydro18_cat"/>
</dbReference>
<evidence type="ECO:0000256" key="1">
    <source>
        <dbReference type="ARBA" id="ARBA00022801"/>
    </source>
</evidence>
<feature type="chain" id="PRO_5018224887" evidence="5">
    <location>
        <begin position="22"/>
        <end position="575"/>
    </location>
</feature>
<dbReference type="InterPro" id="IPR001579">
    <property type="entry name" value="Glyco_hydro_18_chit_AS"/>
</dbReference>
<organism evidence="7 8">
    <name type="scientific">Erwinia psidii</name>
    <dbReference type="NCBI Taxonomy" id="69224"/>
    <lineage>
        <taxon>Bacteria</taxon>
        <taxon>Pseudomonadati</taxon>
        <taxon>Pseudomonadota</taxon>
        <taxon>Gammaproteobacteria</taxon>
        <taxon>Enterobacterales</taxon>
        <taxon>Erwiniaceae</taxon>
        <taxon>Erwinia</taxon>
    </lineage>
</organism>
<keyword evidence="1 3" id="KW-0378">Hydrolase</keyword>
<dbReference type="PROSITE" id="PS51910">
    <property type="entry name" value="GH18_2"/>
    <property type="match status" value="1"/>
</dbReference>
<evidence type="ECO:0000256" key="4">
    <source>
        <dbReference type="RuleBase" id="RU004453"/>
    </source>
</evidence>
<dbReference type="PROSITE" id="PS01095">
    <property type="entry name" value="GH18_1"/>
    <property type="match status" value="1"/>
</dbReference>
<dbReference type="EMBL" id="RHHM01000014">
    <property type="protein sequence ID" value="RQM37056.1"/>
    <property type="molecule type" value="Genomic_DNA"/>
</dbReference>
<evidence type="ECO:0000259" key="6">
    <source>
        <dbReference type="PROSITE" id="PS51910"/>
    </source>
</evidence>
<name>A0A3N6SHM5_9GAMM</name>
<comment type="similarity">
    <text evidence="4">Belongs to the glycosyl hydrolase 18 family.</text>
</comment>
<keyword evidence="2 3" id="KW-0326">Glycosidase</keyword>
<evidence type="ECO:0000256" key="2">
    <source>
        <dbReference type="ARBA" id="ARBA00023295"/>
    </source>
</evidence>
<dbReference type="Proteomes" id="UP000279457">
    <property type="component" value="Unassembled WGS sequence"/>
</dbReference>
<comment type="caution">
    <text evidence="7">The sequence shown here is derived from an EMBL/GenBank/DDBJ whole genome shotgun (WGS) entry which is preliminary data.</text>
</comment>
<dbReference type="OrthoDB" id="315328at2"/>
<evidence type="ECO:0000256" key="3">
    <source>
        <dbReference type="RuleBase" id="RU000489"/>
    </source>
</evidence>
<gene>
    <name evidence="7" type="ORF">EB241_16730</name>
</gene>
<reference evidence="7 8" key="1">
    <citation type="submission" date="2018-10" db="EMBL/GenBank/DDBJ databases">
        <title>Draft genome sequence for the type isolate of Erwinia psidii, agent causal of bacterial blight in guava (Psidium guajava) and wilt and die-back of Eucalyptus spp.</title>
        <authorList>
            <person name="Hermenegildo P.S."/>
            <person name="Santos S.A."/>
            <person name="Guimaraes L.M.S."/>
            <person name="Vidigal P.M.P."/>
            <person name="Pereira I.C."/>
            <person name="Badel J.L."/>
            <person name="Alfenas-Zerbini P."/>
            <person name="Ferreira M.A.S.V."/>
            <person name="Alfenas A.C."/>
        </authorList>
    </citation>
    <scope>NUCLEOTIDE SEQUENCE [LARGE SCALE GENOMIC DNA]</scope>
    <source>
        <strain evidence="7 8">IBSBF 435</strain>
    </source>
</reference>
<dbReference type="AlphaFoldDB" id="A0A3N6SHM5"/>
<dbReference type="GO" id="GO:0005975">
    <property type="term" value="P:carbohydrate metabolic process"/>
    <property type="evidence" value="ECO:0007669"/>
    <property type="project" value="InterPro"/>
</dbReference>
<accession>A0A3N6SHM5</accession>
<evidence type="ECO:0000313" key="8">
    <source>
        <dbReference type="Proteomes" id="UP000279457"/>
    </source>
</evidence>
<dbReference type="GO" id="GO:0004553">
    <property type="term" value="F:hydrolase activity, hydrolyzing O-glycosyl compounds"/>
    <property type="evidence" value="ECO:0007669"/>
    <property type="project" value="InterPro"/>
</dbReference>
<evidence type="ECO:0000313" key="7">
    <source>
        <dbReference type="EMBL" id="RQM37056.1"/>
    </source>
</evidence>
<dbReference type="Gene3D" id="3.20.20.80">
    <property type="entry name" value="Glycosidases"/>
    <property type="match status" value="1"/>
</dbReference>
<keyword evidence="8" id="KW-1185">Reference proteome</keyword>
<keyword evidence="5" id="KW-0732">Signal</keyword>
<dbReference type="SUPFAM" id="SSF51445">
    <property type="entry name" value="(Trans)glycosidases"/>
    <property type="match status" value="1"/>
</dbReference>
<dbReference type="Pfam" id="PF00704">
    <property type="entry name" value="Glyco_hydro_18"/>
    <property type="match status" value="1"/>
</dbReference>
<feature type="domain" description="GH18" evidence="6">
    <location>
        <begin position="25"/>
        <end position="353"/>
    </location>
</feature>
<protein>
    <submittedName>
        <fullName evidence="7">Glycoside hydrolase family 18 protein</fullName>
    </submittedName>
</protein>
<proteinExistence type="inferred from homology"/>
<sequence length="575" mass="63740">MKKLSLALMITTALFTQSAFSAENHRAISYLTSWGLSDGDAATLAKSKIDSFLLAFGKWDDNGNIVTSDGIASLPDYNAWWMPTAYVTWTQLKFAQPEKKMMLAFGGQTYEEIWSHIDTAEKREKVVAGLAQLLKTPFPVYRKNMKESEIAGECLNWNWNGTVCDMTTYQKAGEVYLDGIDFDFEKAARLTEKENDDLLQLATRLREVVGTEKLISLTTYHVGADPVSCADSAVTEGCSYVENKRSTHHGEVLTLLSQSKDIFDFFNVMAYDAGPEFKYQTAMLNYANAIGDASKVVLGNTINSQWGPNNNFTESRVNNIARTKWQAQNGYGGFFVWTVGASTEQLSVAQQAAYIDEMKDAADSVENESGIKINDLTIKMGRITLDLPTDVFNGKNRIIIQKNGSYLAESYEGKSYYSSKDSFTEKNTVFSVVTDLKEGDIVTVDLYDGKPGGSYNTVLQSLKKETVTKEDVNTDSIKLTSVDVTKQGVTVTLPDSVYQEYNRVMVRKNGQYLGESYNGKSYFAYKVSAPAGQASYMIKNAIQNGDEITVTLNAGKPGDNSSVVLKELYRVKASF</sequence>
<evidence type="ECO:0000256" key="5">
    <source>
        <dbReference type="SAM" id="SignalP"/>
    </source>
</evidence>
<dbReference type="RefSeq" id="WP_124234175.1">
    <property type="nucleotide sequence ID" value="NZ_RHHM01000014.1"/>
</dbReference>
<feature type="signal peptide" evidence="5">
    <location>
        <begin position="1"/>
        <end position="21"/>
    </location>
</feature>
<dbReference type="InterPro" id="IPR017853">
    <property type="entry name" value="GH"/>
</dbReference>